<reference evidence="2" key="2">
    <citation type="submission" date="2002-05" db="EMBL/GenBank/DDBJ databases">
        <title>Oryza sativa nipponbare(GA3) genomic DNA, chromosome 2, BAC clone:OJ1734_E02.</title>
        <authorList>
            <person name="Sasaki T."/>
            <person name="Matsumoto T."/>
            <person name="Katayose Y."/>
        </authorList>
    </citation>
    <scope>NUCLEOTIDE SEQUENCE</scope>
</reference>
<evidence type="ECO:0000313" key="3">
    <source>
        <dbReference type="Proteomes" id="UP000000763"/>
    </source>
</evidence>
<protein>
    <submittedName>
        <fullName evidence="2">Uncharacterized protein</fullName>
    </submittedName>
</protein>
<reference evidence="3" key="4">
    <citation type="journal article" date="2008" name="Nucleic Acids Res.">
        <title>The rice annotation project database (RAP-DB): 2008 update.</title>
        <authorList>
            <consortium name="The rice annotation project (RAP)"/>
        </authorList>
    </citation>
    <scope>GENOME REANNOTATION</scope>
    <source>
        <strain evidence="3">cv. Nipponbare</strain>
    </source>
</reference>
<organism evidence="2 3">
    <name type="scientific">Oryza sativa subsp. japonica</name>
    <name type="common">Rice</name>
    <dbReference type="NCBI Taxonomy" id="39947"/>
    <lineage>
        <taxon>Eukaryota</taxon>
        <taxon>Viridiplantae</taxon>
        <taxon>Streptophyta</taxon>
        <taxon>Embryophyta</taxon>
        <taxon>Tracheophyta</taxon>
        <taxon>Spermatophyta</taxon>
        <taxon>Magnoliopsida</taxon>
        <taxon>Liliopsida</taxon>
        <taxon>Poales</taxon>
        <taxon>Poaceae</taxon>
        <taxon>BOP clade</taxon>
        <taxon>Oryzoideae</taxon>
        <taxon>Oryzeae</taxon>
        <taxon>Oryzinae</taxon>
        <taxon>Oryza</taxon>
        <taxon>Oryza sativa</taxon>
    </lineage>
</organism>
<gene>
    <name evidence="2" type="ORF">OJ1734_E02.15</name>
    <name evidence="1" type="ORF">P0585G03.38</name>
</gene>
<dbReference type="Proteomes" id="UP000000763">
    <property type="component" value="Chromosome 2"/>
</dbReference>
<evidence type="ECO:0000313" key="2">
    <source>
        <dbReference type="EMBL" id="BAD16107.1"/>
    </source>
</evidence>
<sequence length="239" mass="26318">MAKPPRLLPTTITNVAVVATRGRPTLRYVATRGSDADATGQNVRGYSARSIATASIRLLNTTDPSYSIRDQRPTVALMLGAPYASARTRALYSVSLARAVHAVLGARFSIVHRPFALLLPLTTKRSHVELNHPTVKHARTCWTESALSAWIKEVIIKSCKLLPVEELKDMVAIGPDPTTELPFQEYSHLRCRLALADSFLDLIFGTFVVVLMAPFSDSVTDNTRDLAETKGKDRELARH</sequence>
<evidence type="ECO:0000313" key="1">
    <source>
        <dbReference type="EMBL" id="BAD15746.1"/>
    </source>
</evidence>
<dbReference type="EMBL" id="AP004800">
    <property type="protein sequence ID" value="BAD15746.1"/>
    <property type="molecule type" value="Genomic_DNA"/>
</dbReference>
<reference evidence="3" key="3">
    <citation type="journal article" date="2005" name="Nature">
        <title>The map-based sequence of the rice genome.</title>
        <authorList>
            <consortium name="International rice genome sequencing project (IRGSP)"/>
            <person name="Matsumoto T."/>
            <person name="Wu J."/>
            <person name="Kanamori H."/>
            <person name="Katayose Y."/>
            <person name="Fujisawa M."/>
            <person name="Namiki N."/>
            <person name="Mizuno H."/>
            <person name="Yamamoto K."/>
            <person name="Antonio B.A."/>
            <person name="Baba T."/>
            <person name="Sakata K."/>
            <person name="Nagamura Y."/>
            <person name="Aoki H."/>
            <person name="Arikawa K."/>
            <person name="Arita K."/>
            <person name="Bito T."/>
            <person name="Chiden Y."/>
            <person name="Fujitsuka N."/>
            <person name="Fukunaka R."/>
            <person name="Hamada M."/>
            <person name="Harada C."/>
            <person name="Hayashi A."/>
            <person name="Hijishita S."/>
            <person name="Honda M."/>
            <person name="Hosokawa S."/>
            <person name="Ichikawa Y."/>
            <person name="Idonuma A."/>
            <person name="Iijima M."/>
            <person name="Ikeda M."/>
            <person name="Ikeno M."/>
            <person name="Ito K."/>
            <person name="Ito S."/>
            <person name="Ito T."/>
            <person name="Ito Y."/>
            <person name="Ito Y."/>
            <person name="Iwabuchi A."/>
            <person name="Kamiya K."/>
            <person name="Karasawa W."/>
            <person name="Kurita K."/>
            <person name="Katagiri S."/>
            <person name="Kikuta A."/>
            <person name="Kobayashi H."/>
            <person name="Kobayashi N."/>
            <person name="Machita K."/>
            <person name="Maehara T."/>
            <person name="Masukawa M."/>
            <person name="Mizubayashi T."/>
            <person name="Mukai Y."/>
            <person name="Nagasaki H."/>
            <person name="Nagata Y."/>
            <person name="Naito S."/>
            <person name="Nakashima M."/>
            <person name="Nakama Y."/>
            <person name="Nakamichi Y."/>
            <person name="Nakamura M."/>
            <person name="Meguro A."/>
            <person name="Negishi M."/>
            <person name="Ohta I."/>
            <person name="Ohta T."/>
            <person name="Okamoto M."/>
            <person name="Ono N."/>
            <person name="Saji S."/>
            <person name="Sakaguchi M."/>
            <person name="Sakai K."/>
            <person name="Shibata M."/>
            <person name="Shimokawa T."/>
            <person name="Song J."/>
            <person name="Takazaki Y."/>
            <person name="Terasawa K."/>
            <person name="Tsugane M."/>
            <person name="Tsuji K."/>
            <person name="Ueda S."/>
            <person name="Waki K."/>
            <person name="Yamagata H."/>
            <person name="Yamamoto M."/>
            <person name="Yamamoto S."/>
            <person name="Yamane H."/>
            <person name="Yoshiki S."/>
            <person name="Yoshihara R."/>
            <person name="Yukawa K."/>
            <person name="Zhong H."/>
            <person name="Yano M."/>
            <person name="Yuan Q."/>
            <person name="Ouyang S."/>
            <person name="Liu J."/>
            <person name="Jones K.M."/>
            <person name="Gansberger K."/>
            <person name="Moffat K."/>
            <person name="Hill J."/>
            <person name="Bera J."/>
            <person name="Fadrosh D."/>
            <person name="Jin S."/>
            <person name="Johri S."/>
            <person name="Kim M."/>
            <person name="Overton L."/>
            <person name="Reardon M."/>
            <person name="Tsitrin T."/>
            <person name="Vuong H."/>
            <person name="Weaver B."/>
            <person name="Ciecko A."/>
            <person name="Tallon L."/>
            <person name="Jackson J."/>
            <person name="Pai G."/>
            <person name="Aken S.V."/>
            <person name="Utterback T."/>
            <person name="Reidmuller S."/>
            <person name="Feldblyum T."/>
            <person name="Hsiao J."/>
            <person name="Zismann V."/>
            <person name="Iobst S."/>
            <person name="de Vazeille A.R."/>
            <person name="Buell C.R."/>
            <person name="Ying K."/>
            <person name="Li Y."/>
            <person name="Lu T."/>
            <person name="Huang Y."/>
            <person name="Zhao Q."/>
            <person name="Feng Q."/>
            <person name="Zhang L."/>
            <person name="Zhu J."/>
            <person name="Weng Q."/>
            <person name="Mu J."/>
            <person name="Lu Y."/>
            <person name="Fan D."/>
            <person name="Liu Y."/>
            <person name="Guan J."/>
            <person name="Zhang Y."/>
            <person name="Yu S."/>
            <person name="Liu X."/>
            <person name="Zhang Y."/>
            <person name="Hong G."/>
            <person name="Han B."/>
            <person name="Choisne N."/>
            <person name="Demange N."/>
            <person name="Orjeda G."/>
            <person name="Samain S."/>
            <person name="Cattolico L."/>
            <person name="Pelletier E."/>
            <person name="Couloux A."/>
            <person name="Segurens B."/>
            <person name="Wincker P."/>
            <person name="D'Hont A."/>
            <person name="Scarpelli C."/>
            <person name="Weissenbach J."/>
            <person name="Salanoubat M."/>
            <person name="Quetier F."/>
            <person name="Yu Y."/>
            <person name="Kim H.R."/>
            <person name="Rambo T."/>
            <person name="Currie J."/>
            <person name="Collura K."/>
            <person name="Luo M."/>
            <person name="Yang T."/>
            <person name="Ammiraju J.S.S."/>
            <person name="Engler F."/>
            <person name="Soderlund C."/>
            <person name="Wing R.A."/>
            <person name="Palmer L.E."/>
            <person name="de la Bastide M."/>
            <person name="Spiegel L."/>
            <person name="Nascimento L."/>
            <person name="Zutavern T."/>
            <person name="O'Shaughnessy A."/>
            <person name="Dike S."/>
            <person name="Dedhia N."/>
            <person name="Preston R."/>
            <person name="Balija V."/>
            <person name="McCombie W.R."/>
            <person name="Chow T."/>
            <person name="Chen H."/>
            <person name="Chung M."/>
            <person name="Chen C."/>
            <person name="Shaw J."/>
            <person name="Wu H."/>
            <person name="Hsiao K."/>
            <person name="Chao Y."/>
            <person name="Chu M."/>
            <person name="Cheng C."/>
            <person name="Hour A."/>
            <person name="Lee P."/>
            <person name="Lin S."/>
            <person name="Lin Y."/>
            <person name="Liou J."/>
            <person name="Liu S."/>
            <person name="Hsing Y."/>
            <person name="Raghuvanshi S."/>
            <person name="Mohanty A."/>
            <person name="Bharti A.K."/>
            <person name="Gaur A."/>
            <person name="Gupta V."/>
            <person name="Kumar D."/>
            <person name="Ravi V."/>
            <person name="Vij S."/>
            <person name="Kapur A."/>
            <person name="Khurana P."/>
            <person name="Khurana P."/>
            <person name="Khurana J.P."/>
            <person name="Tyagi A.K."/>
            <person name="Gaikwad K."/>
            <person name="Singh A."/>
            <person name="Dalal V."/>
            <person name="Srivastava S."/>
            <person name="Dixit A."/>
            <person name="Pal A.K."/>
            <person name="Ghazi I.A."/>
            <person name="Yadav M."/>
            <person name="Pandit A."/>
            <person name="Bhargava A."/>
            <person name="Sureshbabu K."/>
            <person name="Batra K."/>
            <person name="Sharma T.R."/>
            <person name="Mohapatra T."/>
            <person name="Singh N.K."/>
            <person name="Messing J."/>
            <person name="Nelson A.B."/>
            <person name="Fuks G."/>
            <person name="Kavchok S."/>
            <person name="Keizer G."/>
            <person name="Linton E."/>
            <person name="Llaca V."/>
            <person name="Song R."/>
            <person name="Tanyolac B."/>
            <person name="Young S."/>
            <person name="Ho-Il K."/>
            <person name="Hahn J.H."/>
            <person name="Sangsakoo G."/>
            <person name="Vanavichit A."/>
            <person name="de Mattos Luiz.A.T."/>
            <person name="Zimmer P.D."/>
            <person name="Malone G."/>
            <person name="Dellagostin O."/>
            <person name="de Oliveira A.C."/>
            <person name="Bevan M."/>
            <person name="Bancroft I."/>
            <person name="Minx P."/>
            <person name="Cordum H."/>
            <person name="Wilson R."/>
            <person name="Cheng Z."/>
            <person name="Jin W."/>
            <person name="Jiang J."/>
            <person name="Leong S.A."/>
            <person name="Iwama H."/>
            <person name="Gojobori T."/>
            <person name="Itoh T."/>
            <person name="Niimura Y."/>
            <person name="Fujii Y."/>
            <person name="Habara T."/>
            <person name="Sakai H."/>
            <person name="Sato Y."/>
            <person name="Wilson G."/>
            <person name="Kumar K."/>
            <person name="McCouch S."/>
            <person name="Juretic N."/>
            <person name="Hoen D."/>
            <person name="Wright S."/>
            <person name="Bruskiewich R."/>
            <person name="Bureau T."/>
            <person name="Miyao A."/>
            <person name="Hirochika H."/>
            <person name="Nishikawa T."/>
            <person name="Kadowaki K."/>
            <person name="Sugiura M."/>
            <person name="Burr B."/>
            <person name="Sasaki T."/>
        </authorList>
    </citation>
    <scope>NUCLEOTIDE SEQUENCE [LARGE SCALE GENOMIC DNA]</scope>
    <source>
        <strain evidence="3">cv. Nipponbare</strain>
    </source>
</reference>
<reference evidence="1" key="1">
    <citation type="submission" date="2002-02" db="EMBL/GenBank/DDBJ databases">
        <title>Oryza sativa nipponbare(GA3) genomic DNA, chromosome 2, PAC clone:P0585G03.</title>
        <authorList>
            <person name="Sasaki T."/>
            <person name="Matsumoto T."/>
            <person name="Yamamoto K."/>
        </authorList>
    </citation>
    <scope>NUCLEOTIDE SEQUENCE</scope>
</reference>
<dbReference type="EMBL" id="AP005297">
    <property type="protein sequence ID" value="BAD16107.1"/>
    <property type="molecule type" value="Genomic_DNA"/>
</dbReference>
<proteinExistence type="predicted"/>
<dbReference type="AlphaFoldDB" id="Q6Z2V4"/>
<name>Q6Z2V4_ORYSJ</name>
<accession>Q6Z2V4</accession>